<dbReference type="OrthoDB" id="9099687at2"/>
<dbReference type="Pfam" id="PF02924">
    <property type="entry name" value="HDPD"/>
    <property type="match status" value="1"/>
</dbReference>
<dbReference type="Proteomes" id="UP000197424">
    <property type="component" value="Chromosome"/>
</dbReference>
<evidence type="ECO:0000313" key="2">
    <source>
        <dbReference type="EMBL" id="MCG9025440.1"/>
    </source>
</evidence>
<dbReference type="InterPro" id="IPR004195">
    <property type="entry name" value="Head_decoration_D"/>
</dbReference>
<dbReference type="EMBL" id="CP022115">
    <property type="protein sequence ID" value="ASJ23828.1"/>
    <property type="molecule type" value="Genomic_DNA"/>
</dbReference>
<dbReference type="AlphaFoldDB" id="A0A248LGB8"/>
<evidence type="ECO:0000313" key="1">
    <source>
        <dbReference type="EMBL" id="ASJ23828.1"/>
    </source>
</evidence>
<organism evidence="1 3">
    <name type="scientific">Laribacter hongkongensis</name>
    <dbReference type="NCBI Taxonomy" id="168471"/>
    <lineage>
        <taxon>Bacteria</taxon>
        <taxon>Pseudomonadati</taxon>
        <taxon>Pseudomonadota</taxon>
        <taxon>Betaproteobacteria</taxon>
        <taxon>Neisseriales</taxon>
        <taxon>Aquaspirillaceae</taxon>
        <taxon>Laribacter</taxon>
    </lineage>
</organism>
<reference evidence="3" key="2">
    <citation type="submission" date="2017-06" db="EMBL/GenBank/DDBJ databases">
        <title>Whole genome sequence of Laribacter hongkongensis LHGZ1.</title>
        <authorList>
            <person name="Chen D."/>
            <person name="Wu H."/>
            <person name="Chen J."/>
        </authorList>
    </citation>
    <scope>NUCLEOTIDE SEQUENCE [LARGE SCALE GENOMIC DNA]</scope>
    <source>
        <strain evidence="3">LHGZ1</strain>
    </source>
</reference>
<protein>
    <submittedName>
        <fullName evidence="2">Head decoration protein</fullName>
    </submittedName>
    <submittedName>
        <fullName evidence="1">Putative bacteriophage-related protein</fullName>
    </submittedName>
</protein>
<evidence type="ECO:0000313" key="4">
    <source>
        <dbReference type="Proteomes" id="UP001200247"/>
    </source>
</evidence>
<dbReference type="EMBL" id="JAJAXM010000007">
    <property type="protein sequence ID" value="MCG9025440.1"/>
    <property type="molecule type" value="Genomic_DNA"/>
</dbReference>
<accession>A0A248LGB8</accession>
<evidence type="ECO:0000313" key="3">
    <source>
        <dbReference type="Proteomes" id="UP000197424"/>
    </source>
</evidence>
<reference evidence="2 4" key="4">
    <citation type="submission" date="2021-10" db="EMBL/GenBank/DDBJ databases">
        <title>Whole-genome sequencing analysis of Laribacter hongkongensis: virulence gene profiles, carbohydrate-active enzyme prediction, and antimicrobial resistance characterization.</title>
        <authorList>
            <person name="Yuan P."/>
            <person name="Zhan Y."/>
            <person name="Chen D."/>
        </authorList>
    </citation>
    <scope>NUCLEOTIDE SEQUENCE [LARGE SCALE GENOMIC DNA]</scope>
    <source>
        <strain evidence="2 4">W67</strain>
    </source>
</reference>
<dbReference type="RefSeq" id="WP_088860332.1">
    <property type="nucleotide sequence ID" value="NZ_CP022115.1"/>
</dbReference>
<reference evidence="1" key="1">
    <citation type="journal article" date="2017" name="J. Antimicrob. Chemother.">
        <title>Emergence and genomic analysis of MDR Laribacter hongkongensis strain HLGZ1 from Guangzhou, China.</title>
        <authorList>
            <person name="Wu H.K."/>
            <person name="Chen J.H."/>
            <person name="Yang L."/>
            <person name="Li A.R."/>
            <person name="Su D.H."/>
            <person name="Lin Y.P."/>
            <person name="Chen D.Q."/>
        </authorList>
    </citation>
    <scope>NUCLEOTIDE SEQUENCE</scope>
    <source>
        <strain evidence="1">HLGZ1</strain>
    </source>
</reference>
<sequence>MPTVFTESMNLGDLLKYEAPNLYSRDRVTVAAGQTLPLGAVVGMVTATGKVKRIDPSATDGSQVAAGVLMQACDAALAERTDGLMVARHAIVSDHALSWPTGITTAEQQAAIAQLKALGVLVRQGV</sequence>
<name>A0A248LGB8_9NEIS</name>
<proteinExistence type="predicted"/>
<gene>
    <name evidence="2" type="ORF">LH440_05905</name>
    <name evidence="1" type="ORF">LHGZ1_0997</name>
</gene>
<dbReference type="Gene3D" id="2.40.300.10">
    <property type="entry name" value="Head decoration protein D"/>
    <property type="match status" value="1"/>
</dbReference>
<dbReference type="Proteomes" id="UP001200247">
    <property type="component" value="Unassembled WGS sequence"/>
</dbReference>
<reference evidence="1" key="3">
    <citation type="submission" date="2017-06" db="EMBL/GenBank/DDBJ databases">
        <authorList>
            <person name="Kim H.J."/>
            <person name="Triplett B.A."/>
        </authorList>
    </citation>
    <scope>NUCLEOTIDE SEQUENCE</scope>
    <source>
        <strain evidence="1">HLGZ1</strain>
    </source>
</reference>